<feature type="compositionally biased region" description="Pro residues" evidence="1">
    <location>
        <begin position="24"/>
        <end position="51"/>
    </location>
</feature>
<sequence length="105" mass="10956">MSNPWLHQSGASALKPSPLTAGEVPPPPLIPPDPPPEPSSPFSPQNYPPLGTPVLGSSKQSSSKKKPVNLSVTNLVADVGHQLRATTTLPAVPIGSIQCAIWNYC</sequence>
<proteinExistence type="predicted"/>
<dbReference type="Proteomes" id="UP001642260">
    <property type="component" value="Unassembled WGS sequence"/>
</dbReference>
<dbReference type="AlphaFoldDB" id="A0ABC8JMT3"/>
<feature type="region of interest" description="Disordered" evidence="1">
    <location>
        <begin position="1"/>
        <end position="68"/>
    </location>
</feature>
<name>A0ABC8JMT3_ERUVS</name>
<protein>
    <submittedName>
        <fullName evidence="2">Uncharacterized protein</fullName>
    </submittedName>
</protein>
<gene>
    <name evidence="2" type="ORF">ERUC_LOCUS13105</name>
</gene>
<keyword evidence="3" id="KW-1185">Reference proteome</keyword>
<organism evidence="2 3">
    <name type="scientific">Eruca vesicaria subsp. sativa</name>
    <name type="common">Garden rocket</name>
    <name type="synonym">Eruca sativa</name>
    <dbReference type="NCBI Taxonomy" id="29727"/>
    <lineage>
        <taxon>Eukaryota</taxon>
        <taxon>Viridiplantae</taxon>
        <taxon>Streptophyta</taxon>
        <taxon>Embryophyta</taxon>
        <taxon>Tracheophyta</taxon>
        <taxon>Spermatophyta</taxon>
        <taxon>Magnoliopsida</taxon>
        <taxon>eudicotyledons</taxon>
        <taxon>Gunneridae</taxon>
        <taxon>Pentapetalae</taxon>
        <taxon>rosids</taxon>
        <taxon>malvids</taxon>
        <taxon>Brassicales</taxon>
        <taxon>Brassicaceae</taxon>
        <taxon>Brassiceae</taxon>
        <taxon>Eruca</taxon>
    </lineage>
</organism>
<evidence type="ECO:0000256" key="1">
    <source>
        <dbReference type="SAM" id="MobiDB-lite"/>
    </source>
</evidence>
<accession>A0ABC8JMT3</accession>
<feature type="compositionally biased region" description="Polar residues" evidence="1">
    <location>
        <begin position="1"/>
        <end position="11"/>
    </location>
</feature>
<dbReference type="EMBL" id="CAKOAT010124821">
    <property type="protein sequence ID" value="CAH8334362.1"/>
    <property type="molecule type" value="Genomic_DNA"/>
</dbReference>
<reference evidence="2 3" key="1">
    <citation type="submission" date="2022-03" db="EMBL/GenBank/DDBJ databases">
        <authorList>
            <person name="Macdonald S."/>
            <person name="Ahmed S."/>
            <person name="Newling K."/>
        </authorList>
    </citation>
    <scope>NUCLEOTIDE SEQUENCE [LARGE SCALE GENOMIC DNA]</scope>
</reference>
<evidence type="ECO:0000313" key="3">
    <source>
        <dbReference type="Proteomes" id="UP001642260"/>
    </source>
</evidence>
<evidence type="ECO:0000313" key="2">
    <source>
        <dbReference type="EMBL" id="CAH8334362.1"/>
    </source>
</evidence>
<comment type="caution">
    <text evidence="2">The sequence shown here is derived from an EMBL/GenBank/DDBJ whole genome shotgun (WGS) entry which is preliminary data.</text>
</comment>